<evidence type="ECO:0000313" key="2">
    <source>
        <dbReference type="Proteomes" id="UP000308092"/>
    </source>
</evidence>
<organism evidence="1 2">
    <name type="scientific">Aspergillus tanneri</name>
    <dbReference type="NCBI Taxonomy" id="1220188"/>
    <lineage>
        <taxon>Eukaryota</taxon>
        <taxon>Fungi</taxon>
        <taxon>Dikarya</taxon>
        <taxon>Ascomycota</taxon>
        <taxon>Pezizomycotina</taxon>
        <taxon>Eurotiomycetes</taxon>
        <taxon>Eurotiomycetidae</taxon>
        <taxon>Eurotiales</taxon>
        <taxon>Aspergillaceae</taxon>
        <taxon>Aspergillus</taxon>
        <taxon>Aspergillus subgen. Circumdati</taxon>
    </lineage>
</organism>
<gene>
    <name evidence="1" type="ORF">EYZ11_013026</name>
</gene>
<evidence type="ECO:0000313" key="1">
    <source>
        <dbReference type="EMBL" id="THC87528.1"/>
    </source>
</evidence>
<dbReference type="EMBL" id="SOSA01001159">
    <property type="protein sequence ID" value="THC87528.1"/>
    <property type="molecule type" value="Genomic_DNA"/>
</dbReference>
<dbReference type="VEuPathDB" id="FungiDB:EYZ11_013026"/>
<name>A0A4S3J0W1_9EURO</name>
<keyword evidence="2" id="KW-1185">Reference proteome</keyword>
<reference evidence="1 2" key="1">
    <citation type="submission" date="2019-03" db="EMBL/GenBank/DDBJ databases">
        <title>The genome sequence of a newly discovered highly antifungal drug resistant Aspergillus species, Aspergillus tanneri NIH 1004.</title>
        <authorList>
            <person name="Mounaud S."/>
            <person name="Singh I."/>
            <person name="Joardar V."/>
            <person name="Pakala S."/>
            <person name="Pakala S."/>
            <person name="Venepally P."/>
            <person name="Hoover J."/>
            <person name="Nierman W."/>
            <person name="Chung J."/>
            <person name="Losada L."/>
        </authorList>
    </citation>
    <scope>NUCLEOTIDE SEQUENCE [LARGE SCALE GENOMIC DNA]</scope>
    <source>
        <strain evidence="1 2">NIH1004</strain>
    </source>
</reference>
<protein>
    <submittedName>
        <fullName evidence="1">Uncharacterized protein</fullName>
    </submittedName>
</protein>
<accession>A0A4S3J0W1</accession>
<proteinExistence type="predicted"/>
<sequence>MIALALGVPVFDHREAGQSTVLALKDGESAPSEAAWSS</sequence>
<dbReference type="AlphaFoldDB" id="A0A4S3J0W1"/>
<comment type="caution">
    <text evidence="1">The sequence shown here is derived from an EMBL/GenBank/DDBJ whole genome shotgun (WGS) entry which is preliminary data.</text>
</comment>
<dbReference type="Proteomes" id="UP000308092">
    <property type="component" value="Unassembled WGS sequence"/>
</dbReference>